<dbReference type="Proteomes" id="UP000319138">
    <property type="component" value="Unassembled WGS sequence"/>
</dbReference>
<gene>
    <name evidence="6" type="ORF">FPQ14_04665</name>
</gene>
<feature type="domain" description="Pyrrolo-quinoline quinone repeat" evidence="5">
    <location>
        <begin position="169"/>
        <end position="756"/>
    </location>
</feature>
<feature type="transmembrane region" description="Helical" evidence="4">
    <location>
        <begin position="40"/>
        <end position="57"/>
    </location>
</feature>
<dbReference type="EC" id="1.1.-.-" evidence="6"/>
<dbReference type="GO" id="GO:0016020">
    <property type="term" value="C:membrane"/>
    <property type="evidence" value="ECO:0007669"/>
    <property type="project" value="InterPro"/>
</dbReference>
<proteinExistence type="inferred from homology"/>
<keyword evidence="4" id="KW-0812">Transmembrane</keyword>
<dbReference type="SMART" id="SM00564">
    <property type="entry name" value="PQQ"/>
    <property type="match status" value="6"/>
</dbReference>
<dbReference type="NCBIfam" id="TIGR03074">
    <property type="entry name" value="PQQ_membr_DH"/>
    <property type="match status" value="1"/>
</dbReference>
<evidence type="ECO:0000313" key="6">
    <source>
        <dbReference type="EMBL" id="TSJ90365.1"/>
    </source>
</evidence>
<dbReference type="InterPro" id="IPR018391">
    <property type="entry name" value="PQQ_b-propeller_rpt"/>
</dbReference>
<dbReference type="GO" id="GO:0048038">
    <property type="term" value="F:quinone binding"/>
    <property type="evidence" value="ECO:0007669"/>
    <property type="project" value="InterPro"/>
</dbReference>
<dbReference type="EMBL" id="VMHL01000002">
    <property type="protein sequence ID" value="TSJ90365.1"/>
    <property type="molecule type" value="Genomic_DNA"/>
</dbReference>
<name>A0A556RNG0_9GAMM</name>
<feature type="transmembrane region" description="Helical" evidence="4">
    <location>
        <begin position="64"/>
        <end position="80"/>
    </location>
</feature>
<feature type="transmembrane region" description="Helical" evidence="4">
    <location>
        <begin position="122"/>
        <end position="143"/>
    </location>
</feature>
<dbReference type="InterPro" id="IPR011047">
    <property type="entry name" value="Quinoprotein_ADH-like_sf"/>
</dbReference>
<accession>A0A556RNG0</accession>
<comment type="caution">
    <text evidence="6">The sequence shown here is derived from an EMBL/GenBank/DDBJ whole genome shotgun (WGS) entry which is preliminary data.</text>
</comment>
<dbReference type="AlphaFoldDB" id="A0A556RNG0"/>
<evidence type="ECO:0000259" key="5">
    <source>
        <dbReference type="Pfam" id="PF01011"/>
    </source>
</evidence>
<comment type="similarity">
    <text evidence="2">Belongs to the bacterial PQQ dehydrogenase family.</text>
</comment>
<keyword evidence="4" id="KW-1133">Transmembrane helix</keyword>
<dbReference type="PANTHER" id="PTHR32303:SF4">
    <property type="entry name" value="QUINOPROTEIN GLUCOSE DEHYDROGENASE"/>
    <property type="match status" value="1"/>
</dbReference>
<protein>
    <submittedName>
        <fullName evidence="6">Membrane-bound PQQ-dependent dehydrogenase, glucose/quinate/shikimate family</fullName>
        <ecNumber evidence="6">1.1.-.-</ecNumber>
    </submittedName>
</protein>
<dbReference type="SUPFAM" id="SSF50998">
    <property type="entry name" value="Quinoprotein alcohol dehydrogenase-like"/>
    <property type="match status" value="1"/>
</dbReference>
<feature type="transmembrane region" description="Helical" evidence="4">
    <location>
        <begin position="86"/>
        <end position="110"/>
    </location>
</feature>
<dbReference type="Gene3D" id="2.140.10.10">
    <property type="entry name" value="Quinoprotein alcohol dehydrogenase-like superfamily"/>
    <property type="match status" value="2"/>
</dbReference>
<reference evidence="6 7" key="1">
    <citation type="submission" date="2019-07" db="EMBL/GenBank/DDBJ databases">
        <title>Gilliamella genomes.</title>
        <authorList>
            <person name="Zheng H."/>
        </authorList>
    </citation>
    <scope>NUCLEOTIDE SEQUENCE [LARGE SCALE GENOMIC DNA]</scope>
    <source>
        <strain evidence="6 7">W8131</strain>
    </source>
</reference>
<keyword evidence="3 6" id="KW-0560">Oxidoreductase</keyword>
<feature type="transmembrane region" description="Helical" evidence="4">
    <location>
        <begin position="12"/>
        <end position="34"/>
    </location>
</feature>
<dbReference type="Pfam" id="PF01011">
    <property type="entry name" value="PQQ"/>
    <property type="match status" value="1"/>
</dbReference>
<evidence type="ECO:0000256" key="4">
    <source>
        <dbReference type="SAM" id="Phobius"/>
    </source>
</evidence>
<evidence type="ECO:0000256" key="3">
    <source>
        <dbReference type="ARBA" id="ARBA00023002"/>
    </source>
</evidence>
<keyword evidence="4" id="KW-0472">Membrane</keyword>
<dbReference type="PANTHER" id="PTHR32303">
    <property type="entry name" value="QUINOPROTEIN ALCOHOL DEHYDROGENASE (CYTOCHROME C)"/>
    <property type="match status" value="1"/>
</dbReference>
<sequence length="782" mass="86111">MIKITGFRKFYLWLVAIILLVSGLFLTIKGIQLLSLGGSFFFALMGIVQIITAFLLFKQNSKAAYLYGLTYVLTIIWALYEVGLQFWPLFSRLMVFTGFAMLIAFAYPMLEKKKSGNINAGKGGYILGTFILILLCVALGFMFQEHGVISNQVELAKNTLKTSDAPLDWKQYANTTKGTRFSGAEQINKNNVKDLEVAWTYRTGYIPSNSGSGPEDQETPLQIGDNVYLCTPNNIVIALDADSGEQKWRFDPKASSPNWQRCRGLAYYKDEANGNACSARIIMNTIDARLMAIDANTGKLCDDFGDQGVVDLKKDMGDIPPGYYEPTAAPLVAKDVIVVGGRVADNFSVNEPGGVVRAFDVHNGKLVWAWDPGNPSITDVPAENETYTRGTVNVWATTAYDPELDLVYAPTGNATPDFFGGYRTKYDDEYNSSIVALERKTGQIRWTFRTAHHDLWDYDLPSQPLLYDIPNEKGGVTKVIVQTTKSGQIFMLDRETGKPVAEVQEKPVAQGNVKGEYYSPTQPFSVGMPSIGNETLTEFDMWGATPYDQLLCRIDFVGSDYHGLFTPPGMTKTLQYPGSLGGMNWGSVAVDPQTNLMFVNDMRIGLTNWMIPQENIPKNASGIEMGIVPQKGTPYGAMRLRFTSALGVPCQKPPYGTMTAIDLKSRQIVWQKPLGTVMDTGILGIPMHLPAPIGMPTIGGPMATKSGLLFFAATQDFYLRAFDSVTGEEIWKARLPVGSQGTPMTYVSQKTGKQYIVISASGARQSPVRGDYVIAYALPDKK</sequence>
<evidence type="ECO:0000313" key="7">
    <source>
        <dbReference type="Proteomes" id="UP000319138"/>
    </source>
</evidence>
<dbReference type="InterPro" id="IPR002372">
    <property type="entry name" value="PQQ_rpt_dom"/>
</dbReference>
<dbReference type="RefSeq" id="WP_144188838.1">
    <property type="nucleotide sequence ID" value="NZ_VMHL01000002.1"/>
</dbReference>
<evidence type="ECO:0000256" key="1">
    <source>
        <dbReference type="ARBA" id="ARBA00001931"/>
    </source>
</evidence>
<dbReference type="GO" id="GO:0008876">
    <property type="term" value="F:quinoprotein glucose dehydrogenase activity"/>
    <property type="evidence" value="ECO:0007669"/>
    <property type="project" value="TreeGrafter"/>
</dbReference>
<dbReference type="CDD" id="cd10280">
    <property type="entry name" value="PQQ_mGDH"/>
    <property type="match status" value="1"/>
</dbReference>
<evidence type="ECO:0000256" key="2">
    <source>
        <dbReference type="ARBA" id="ARBA00008156"/>
    </source>
</evidence>
<comment type="cofactor">
    <cofactor evidence="1">
        <name>pyrroloquinoline quinone</name>
        <dbReference type="ChEBI" id="CHEBI:58442"/>
    </cofactor>
</comment>
<organism evidence="6 7">
    <name type="scientific">Gilliamella apicola</name>
    <dbReference type="NCBI Taxonomy" id="1196095"/>
    <lineage>
        <taxon>Bacteria</taxon>
        <taxon>Pseudomonadati</taxon>
        <taxon>Pseudomonadota</taxon>
        <taxon>Gammaproteobacteria</taxon>
        <taxon>Orbales</taxon>
        <taxon>Orbaceae</taxon>
        <taxon>Gilliamella</taxon>
    </lineage>
</organism>
<dbReference type="InterPro" id="IPR017511">
    <property type="entry name" value="PQQ_mDH"/>
</dbReference>